<evidence type="ECO:0000256" key="9">
    <source>
        <dbReference type="ARBA" id="ARBA00023224"/>
    </source>
</evidence>
<dbReference type="InterPro" id="IPR004117">
    <property type="entry name" value="7tm6_olfct_rcpt"/>
</dbReference>
<evidence type="ECO:0000256" key="5">
    <source>
        <dbReference type="ARBA" id="ARBA00022725"/>
    </source>
</evidence>
<sequence length="400" mass="47041">MSWLTESDWKLIFTVKNHINYTGLWSERKHVWYLQKFYLLVIITLIILSSYSVYAFKDRIELVTQIIHHVVLATTDLVWISIMNSRQNMKELLDDAVTTYEYHSKLIRDFIRIRMDERLKLLKWFHPIGTVISVLTILSLHVFFVLEVKIFRTYKTLFPIEVPVGDLDNWFIYGYIFFCQETIILFTLFMANGTAAFAFFSWNHLSLELETLCFAIAHVEDLVKEKLSDHKFTDRRSKEILSLQIYDFYVYHFAKHHAHICRYFEILQDTVAVMIFNFFLGALISYACVGLTLTSDNISVQLKFGFIFLLQNITIYTWCWIAQDMADKSENISMVVGSAPWWKMSKQCKSTLLLIMTRCKKPLALKSCFGTAANNESYTDVLSNAYRIFNVLLQMKYSSH</sequence>
<feature type="transmembrane region" description="Helical" evidence="10">
    <location>
        <begin position="124"/>
        <end position="146"/>
    </location>
</feature>
<keyword evidence="2" id="KW-1003">Cell membrane</keyword>
<keyword evidence="5 10" id="KW-0552">Olfaction</keyword>
<evidence type="ECO:0000256" key="10">
    <source>
        <dbReference type="RuleBase" id="RU351113"/>
    </source>
</evidence>
<evidence type="ECO:0000256" key="1">
    <source>
        <dbReference type="ARBA" id="ARBA00004651"/>
    </source>
</evidence>
<evidence type="ECO:0000256" key="2">
    <source>
        <dbReference type="ARBA" id="ARBA00022475"/>
    </source>
</evidence>
<keyword evidence="3 10" id="KW-0716">Sensory transduction</keyword>
<evidence type="ECO:0000313" key="11">
    <source>
        <dbReference type="EMBL" id="BES91886.1"/>
    </source>
</evidence>
<organism evidence="11 12">
    <name type="scientific">Nesidiocoris tenuis</name>
    <dbReference type="NCBI Taxonomy" id="355587"/>
    <lineage>
        <taxon>Eukaryota</taxon>
        <taxon>Metazoa</taxon>
        <taxon>Ecdysozoa</taxon>
        <taxon>Arthropoda</taxon>
        <taxon>Hexapoda</taxon>
        <taxon>Insecta</taxon>
        <taxon>Pterygota</taxon>
        <taxon>Neoptera</taxon>
        <taxon>Paraneoptera</taxon>
        <taxon>Hemiptera</taxon>
        <taxon>Heteroptera</taxon>
        <taxon>Panheteroptera</taxon>
        <taxon>Cimicomorpha</taxon>
        <taxon>Miridae</taxon>
        <taxon>Dicyphina</taxon>
        <taxon>Nesidiocoris</taxon>
    </lineage>
</organism>
<comment type="similarity">
    <text evidence="10">Belongs to the insect chemoreceptor superfamily. Heteromeric odorant receptor channel (TC 1.A.69) family.</text>
</comment>
<keyword evidence="8 10" id="KW-0675">Receptor</keyword>
<keyword evidence="7 10" id="KW-0472">Membrane</keyword>
<keyword evidence="4 10" id="KW-0812">Transmembrane</keyword>
<feature type="transmembrane region" description="Helical" evidence="10">
    <location>
        <begin position="37"/>
        <end position="56"/>
    </location>
</feature>
<dbReference type="PANTHER" id="PTHR21137">
    <property type="entry name" value="ODORANT RECEPTOR"/>
    <property type="match status" value="1"/>
</dbReference>
<feature type="transmembrane region" description="Helical" evidence="10">
    <location>
        <begin position="304"/>
        <end position="322"/>
    </location>
</feature>
<evidence type="ECO:0000256" key="3">
    <source>
        <dbReference type="ARBA" id="ARBA00022606"/>
    </source>
</evidence>
<keyword evidence="12" id="KW-1185">Reference proteome</keyword>
<protein>
    <recommendedName>
        <fullName evidence="10">Odorant receptor</fullName>
    </recommendedName>
</protein>
<dbReference type="EMBL" id="AP028911">
    <property type="protein sequence ID" value="BES91886.1"/>
    <property type="molecule type" value="Genomic_DNA"/>
</dbReference>
<reference evidence="11 12" key="1">
    <citation type="submission" date="2023-09" db="EMBL/GenBank/DDBJ databases">
        <title>Nesidiocoris tenuis whole genome shotgun sequence.</title>
        <authorList>
            <person name="Shibata T."/>
            <person name="Shimoda M."/>
            <person name="Kobayashi T."/>
            <person name="Uehara T."/>
        </authorList>
    </citation>
    <scope>NUCLEOTIDE SEQUENCE [LARGE SCALE GENOMIC DNA]</scope>
    <source>
        <strain evidence="11 12">Japan</strain>
    </source>
</reference>
<keyword evidence="6 10" id="KW-1133">Transmembrane helix</keyword>
<proteinExistence type="inferred from homology"/>
<evidence type="ECO:0000256" key="6">
    <source>
        <dbReference type="ARBA" id="ARBA00022989"/>
    </source>
</evidence>
<keyword evidence="9 10" id="KW-0807">Transducer</keyword>
<feature type="transmembrane region" description="Helical" evidence="10">
    <location>
        <begin position="172"/>
        <end position="200"/>
    </location>
</feature>
<dbReference type="PANTHER" id="PTHR21137:SF35">
    <property type="entry name" value="ODORANT RECEPTOR 19A-RELATED"/>
    <property type="match status" value="1"/>
</dbReference>
<comment type="subcellular location">
    <subcellularLocation>
        <location evidence="1 10">Cell membrane</location>
        <topology evidence="1 10">Multi-pass membrane protein</topology>
    </subcellularLocation>
</comment>
<name>A0ABN7AI01_9HEMI</name>
<feature type="transmembrane region" description="Helical" evidence="10">
    <location>
        <begin position="62"/>
        <end position="82"/>
    </location>
</feature>
<comment type="caution">
    <text evidence="10">Lacks conserved residue(s) required for the propagation of feature annotation.</text>
</comment>
<accession>A0ABN7AI01</accession>
<evidence type="ECO:0000256" key="7">
    <source>
        <dbReference type="ARBA" id="ARBA00023136"/>
    </source>
</evidence>
<evidence type="ECO:0000256" key="4">
    <source>
        <dbReference type="ARBA" id="ARBA00022692"/>
    </source>
</evidence>
<dbReference type="Proteomes" id="UP001307889">
    <property type="component" value="Chromosome 3"/>
</dbReference>
<evidence type="ECO:0000256" key="8">
    <source>
        <dbReference type="ARBA" id="ARBA00023170"/>
    </source>
</evidence>
<gene>
    <name evidence="11" type="ORF">NTJ_04694</name>
</gene>
<feature type="transmembrane region" description="Helical" evidence="10">
    <location>
        <begin position="271"/>
        <end position="292"/>
    </location>
</feature>
<dbReference type="Pfam" id="PF02949">
    <property type="entry name" value="7tm_6"/>
    <property type="match status" value="1"/>
</dbReference>
<evidence type="ECO:0000313" key="12">
    <source>
        <dbReference type="Proteomes" id="UP001307889"/>
    </source>
</evidence>